<keyword evidence="8" id="KW-0677">Repeat</keyword>
<keyword evidence="11" id="KW-0675">Receptor</keyword>
<dbReference type="EMBL" id="RDQH01000337">
    <property type="protein sequence ID" value="RXH85255.1"/>
    <property type="molecule type" value="Genomic_DNA"/>
</dbReference>
<evidence type="ECO:0000256" key="4">
    <source>
        <dbReference type="ARBA" id="ARBA00022553"/>
    </source>
</evidence>
<dbReference type="InterPro" id="IPR001611">
    <property type="entry name" value="Leu-rich_rpt"/>
</dbReference>
<keyword evidence="5" id="KW-0433">Leucine-rich repeat</keyword>
<keyword evidence="3" id="KW-1003">Cell membrane</keyword>
<evidence type="ECO:0000256" key="2">
    <source>
        <dbReference type="ARBA" id="ARBA00009592"/>
    </source>
</evidence>
<evidence type="ECO:0000313" key="16">
    <source>
        <dbReference type="Proteomes" id="UP000290289"/>
    </source>
</evidence>
<feature type="compositionally biased region" description="Basic and acidic residues" evidence="13">
    <location>
        <begin position="448"/>
        <end position="465"/>
    </location>
</feature>
<comment type="caution">
    <text evidence="15">The sequence shown here is derived from an EMBL/GenBank/DDBJ whole genome shotgun (WGS) entry which is preliminary data.</text>
</comment>
<sequence length="751" mass="83652">MNCTNLVEINLGFNRFSGNISALNFSKLTHLSKLDCISNNLTGTLPISLYSCKSLKALRLATNDFEGQIQPEILQLKNLTFLSLSRNRLTNVTGAMKILTGFKTLKVLLLAKNFKGEEMPDGDITVDSGLQNLCVFSLLMCHMTGHIPAWISKLGKLEVLDLSFNRLTGTIPGWLGTLPHLFFLLLNDNLISGEFPKELCRLQALVSQKAANETGHCSLELPVYFQRGNNATVLASQYKYLPNMPRVISLRNNSLRGSIPFEIGQLQFLQQLDLSINNFSGNIPDQIANLPKLERLELNSNRLSGEIPSSLSNLHFLSTFTVAYNNLEGPIPAGTQLQGFSVSAFEGNPKLCGAPLSNQCFPSNGNDADENENNQDLDDDEAESLWFGLSVVLGFFVGYLGFCCPLLLKRTWRFAYFQLLDKIQFMLYLKWSRLRRRKAQGQVQVPNQKDEVKSSKPDSETKSTNRSEYANNSNSFMVPDNFQTTSLVNVPVKARCTEDDEILVSSSSTNTCMQHVYVYVYTNDACDPSRRSALTTFSRSPSSPPLNRTTTSVDCCQWEGITCEQNAPLISLDHALSKPPSPRKKTSWHVKVNVQNFKHSSYSHAQYFVVANIPIEIGWLHNLHELDLSINNIVGSIPDQVSKLTNLERLDLSRNHLSGGIPASLSSLQFLGSFSVACNNFQGKIPSGTQLQGFDATAFEGNPGLCGFPLPNKCQQMDTRLWGVCGPLDLSTSWQYEYFQFLSDVKDRFVC</sequence>
<keyword evidence="10 14" id="KW-0472">Membrane</keyword>
<evidence type="ECO:0000256" key="14">
    <source>
        <dbReference type="SAM" id="Phobius"/>
    </source>
</evidence>
<evidence type="ECO:0000256" key="11">
    <source>
        <dbReference type="ARBA" id="ARBA00023170"/>
    </source>
</evidence>
<dbReference type="SUPFAM" id="SSF52058">
    <property type="entry name" value="L domain-like"/>
    <property type="match status" value="3"/>
</dbReference>
<evidence type="ECO:0000256" key="9">
    <source>
        <dbReference type="ARBA" id="ARBA00022989"/>
    </source>
</evidence>
<proteinExistence type="inferred from homology"/>
<dbReference type="STRING" id="3750.A0A498ISW1"/>
<evidence type="ECO:0000256" key="12">
    <source>
        <dbReference type="ARBA" id="ARBA00023180"/>
    </source>
</evidence>
<dbReference type="PANTHER" id="PTHR48063:SF46">
    <property type="entry name" value="LEUCINE-RICH REPEAT-CONTAINING N-TERMINAL PLANT-TYPE DOMAIN-CONTAINING PROTEIN"/>
    <property type="match status" value="1"/>
</dbReference>
<keyword evidence="9 14" id="KW-1133">Transmembrane helix</keyword>
<dbReference type="InterPro" id="IPR003591">
    <property type="entry name" value="Leu-rich_rpt_typical-subtyp"/>
</dbReference>
<dbReference type="GO" id="GO:0005886">
    <property type="term" value="C:plasma membrane"/>
    <property type="evidence" value="ECO:0007669"/>
    <property type="project" value="UniProtKB-SubCell"/>
</dbReference>
<dbReference type="FunFam" id="3.80.10.10:FF:000213">
    <property type="entry name" value="Tyrosine-sulfated glycopeptide receptor 1"/>
    <property type="match status" value="1"/>
</dbReference>
<keyword evidence="6 14" id="KW-0812">Transmembrane</keyword>
<evidence type="ECO:0000256" key="5">
    <source>
        <dbReference type="ARBA" id="ARBA00022614"/>
    </source>
</evidence>
<protein>
    <recommendedName>
        <fullName evidence="17">Leucine-rich repeat-containing N-terminal plant-type domain-containing protein</fullName>
    </recommendedName>
</protein>
<gene>
    <name evidence="15" type="ORF">DVH24_042023</name>
</gene>
<dbReference type="AlphaFoldDB" id="A0A498ISW1"/>
<feature type="region of interest" description="Disordered" evidence="13">
    <location>
        <begin position="440"/>
        <end position="474"/>
    </location>
</feature>
<evidence type="ECO:0000256" key="10">
    <source>
        <dbReference type="ARBA" id="ARBA00023136"/>
    </source>
</evidence>
<dbReference type="Gene3D" id="3.80.10.10">
    <property type="entry name" value="Ribonuclease Inhibitor"/>
    <property type="match status" value="2"/>
</dbReference>
<evidence type="ECO:0000256" key="7">
    <source>
        <dbReference type="ARBA" id="ARBA00022729"/>
    </source>
</evidence>
<dbReference type="Proteomes" id="UP000290289">
    <property type="component" value="Chromosome 11"/>
</dbReference>
<organism evidence="15 16">
    <name type="scientific">Malus domestica</name>
    <name type="common">Apple</name>
    <name type="synonym">Pyrus malus</name>
    <dbReference type="NCBI Taxonomy" id="3750"/>
    <lineage>
        <taxon>Eukaryota</taxon>
        <taxon>Viridiplantae</taxon>
        <taxon>Streptophyta</taxon>
        <taxon>Embryophyta</taxon>
        <taxon>Tracheophyta</taxon>
        <taxon>Spermatophyta</taxon>
        <taxon>Magnoliopsida</taxon>
        <taxon>eudicotyledons</taxon>
        <taxon>Gunneridae</taxon>
        <taxon>Pentapetalae</taxon>
        <taxon>rosids</taxon>
        <taxon>fabids</taxon>
        <taxon>Rosales</taxon>
        <taxon>Rosaceae</taxon>
        <taxon>Amygdaloideae</taxon>
        <taxon>Maleae</taxon>
        <taxon>Malus</taxon>
    </lineage>
</organism>
<dbReference type="SMART" id="SM00365">
    <property type="entry name" value="LRR_SD22"/>
    <property type="match status" value="4"/>
</dbReference>
<comment type="similarity">
    <text evidence="2">Belongs to the RLP family.</text>
</comment>
<evidence type="ECO:0000256" key="1">
    <source>
        <dbReference type="ARBA" id="ARBA00004251"/>
    </source>
</evidence>
<keyword evidence="4" id="KW-0597">Phosphoprotein</keyword>
<dbReference type="PRINTS" id="PR00019">
    <property type="entry name" value="LEURICHRPT"/>
</dbReference>
<evidence type="ECO:0000256" key="3">
    <source>
        <dbReference type="ARBA" id="ARBA00022475"/>
    </source>
</evidence>
<reference evidence="15 16" key="1">
    <citation type="submission" date="2018-10" db="EMBL/GenBank/DDBJ databases">
        <title>A high-quality apple genome assembly.</title>
        <authorList>
            <person name="Hu J."/>
        </authorList>
    </citation>
    <scope>NUCLEOTIDE SEQUENCE [LARGE SCALE GENOMIC DNA]</scope>
    <source>
        <strain evidence="16">cv. HFTH1</strain>
        <tissue evidence="15">Young leaf</tissue>
    </source>
</reference>
<comment type="subcellular location">
    <subcellularLocation>
        <location evidence="1">Cell membrane</location>
        <topology evidence="1">Single-pass type I membrane protein</topology>
    </subcellularLocation>
</comment>
<evidence type="ECO:0000256" key="8">
    <source>
        <dbReference type="ARBA" id="ARBA00022737"/>
    </source>
</evidence>
<dbReference type="InterPro" id="IPR046956">
    <property type="entry name" value="RLP23-like"/>
</dbReference>
<keyword evidence="12" id="KW-0325">Glycoprotein</keyword>
<evidence type="ECO:0000256" key="13">
    <source>
        <dbReference type="SAM" id="MobiDB-lite"/>
    </source>
</evidence>
<dbReference type="PANTHER" id="PTHR48063">
    <property type="entry name" value="LRR RECEPTOR-LIKE KINASE"/>
    <property type="match status" value="1"/>
</dbReference>
<dbReference type="InterPro" id="IPR032675">
    <property type="entry name" value="LRR_dom_sf"/>
</dbReference>
<name>A0A498ISW1_MALDO</name>
<evidence type="ECO:0000313" key="15">
    <source>
        <dbReference type="EMBL" id="RXH85255.1"/>
    </source>
</evidence>
<dbReference type="SMART" id="SM00369">
    <property type="entry name" value="LRR_TYP"/>
    <property type="match status" value="6"/>
</dbReference>
<keyword evidence="7" id="KW-0732">Signal</keyword>
<dbReference type="Pfam" id="PF00560">
    <property type="entry name" value="LRR_1"/>
    <property type="match status" value="4"/>
</dbReference>
<dbReference type="Pfam" id="PF13855">
    <property type="entry name" value="LRR_8"/>
    <property type="match status" value="1"/>
</dbReference>
<dbReference type="FunFam" id="3.80.10.10:FF:000722">
    <property type="entry name" value="Leucine-rich repeat receptor-like protein kinase"/>
    <property type="match status" value="1"/>
</dbReference>
<accession>A0A498ISW1</accession>
<keyword evidence="16" id="KW-1185">Reference proteome</keyword>
<evidence type="ECO:0000256" key="6">
    <source>
        <dbReference type="ARBA" id="ARBA00022692"/>
    </source>
</evidence>
<feature type="transmembrane region" description="Helical" evidence="14">
    <location>
        <begin position="385"/>
        <end position="408"/>
    </location>
</feature>
<evidence type="ECO:0008006" key="17">
    <source>
        <dbReference type="Google" id="ProtNLM"/>
    </source>
</evidence>